<dbReference type="GO" id="GO:0004674">
    <property type="term" value="F:protein serine/threonine kinase activity"/>
    <property type="evidence" value="ECO:0007669"/>
    <property type="project" value="UniProtKB-KW"/>
</dbReference>
<dbReference type="Gene3D" id="3.50.30.50">
    <property type="entry name" value="Putative cyclase"/>
    <property type="match status" value="1"/>
</dbReference>
<dbReference type="GO" id="GO:0004061">
    <property type="term" value="F:arylformamidase activity"/>
    <property type="evidence" value="ECO:0007669"/>
    <property type="project" value="InterPro"/>
</dbReference>
<dbReference type="GO" id="GO:0019441">
    <property type="term" value="P:L-tryptophan catabolic process to kynurenine"/>
    <property type="evidence" value="ECO:0007669"/>
    <property type="project" value="InterPro"/>
</dbReference>
<dbReference type="AlphaFoldDB" id="A0AAW0CAU9"/>
<dbReference type="InterPro" id="IPR037175">
    <property type="entry name" value="KFase_sf"/>
</dbReference>
<sequence length="361" mass="40366">MAARRLKTIVSHLNPTSASSHLDATSVDWTTAEIPSYDLLPAFKNFPGCAWGVWGAEDQLGTVNLLTDEVVKAAARENIKIGKSVSLNWPLNFPEKPVFDRKTPEVNMKIRHPQEYGIRDDEIHINTQSGTQWDGMRHFPILEHGVFYNNSTLPIGILPLPNPHQVDPAHARIGIQNWATHGICGRGVLLDLVSYQTSLSPSNTLPYDPWTTHPIGVNELEACAKDYGIKFHRGDILILRVGFIKKYYEASEAERAALQNRTETFAGIEQSEAMKRFLWDNHFAAIASDQPSLESWPPPEGTPHMHQTILSLWGMPIGEFFDLEKLSELCAETGRYTFFFSSWPLNIIGGCASPPNAAAYF</sequence>
<keyword evidence="2" id="KW-0418">Kinase</keyword>
<dbReference type="PANTHER" id="PTHR34861:SF10">
    <property type="entry name" value="CYCLASE"/>
    <property type="match status" value="1"/>
</dbReference>
<dbReference type="Proteomes" id="UP001362999">
    <property type="component" value="Unassembled WGS sequence"/>
</dbReference>
<evidence type="ECO:0000313" key="3">
    <source>
        <dbReference type="Proteomes" id="UP001362999"/>
    </source>
</evidence>
<dbReference type="Pfam" id="PF04199">
    <property type="entry name" value="Cyclase"/>
    <property type="match status" value="1"/>
</dbReference>
<reference evidence="2 3" key="1">
    <citation type="journal article" date="2024" name="J Genomics">
        <title>Draft genome sequencing and assembly of Favolaschia claudopus CIRM-BRFM 2984 isolated from oak limbs.</title>
        <authorList>
            <person name="Navarro D."/>
            <person name="Drula E."/>
            <person name="Chaduli D."/>
            <person name="Cazenave R."/>
            <person name="Ahrendt S."/>
            <person name="Wang J."/>
            <person name="Lipzen A."/>
            <person name="Daum C."/>
            <person name="Barry K."/>
            <person name="Grigoriev I.V."/>
            <person name="Favel A."/>
            <person name="Rosso M.N."/>
            <person name="Martin F."/>
        </authorList>
    </citation>
    <scope>NUCLEOTIDE SEQUENCE [LARGE SCALE GENOMIC DNA]</scope>
    <source>
        <strain evidence="2 3">CIRM-BRFM 2984</strain>
    </source>
</reference>
<comment type="similarity">
    <text evidence="1">Belongs to the Cyclase 1 superfamily.</text>
</comment>
<comment type="caution">
    <text evidence="2">The sequence shown here is derived from an EMBL/GenBank/DDBJ whole genome shotgun (WGS) entry which is preliminary data.</text>
</comment>
<name>A0AAW0CAU9_9AGAR</name>
<organism evidence="2 3">
    <name type="scientific">Favolaschia claudopus</name>
    <dbReference type="NCBI Taxonomy" id="2862362"/>
    <lineage>
        <taxon>Eukaryota</taxon>
        <taxon>Fungi</taxon>
        <taxon>Dikarya</taxon>
        <taxon>Basidiomycota</taxon>
        <taxon>Agaricomycotina</taxon>
        <taxon>Agaricomycetes</taxon>
        <taxon>Agaricomycetidae</taxon>
        <taxon>Agaricales</taxon>
        <taxon>Marasmiineae</taxon>
        <taxon>Mycenaceae</taxon>
        <taxon>Favolaschia</taxon>
    </lineage>
</organism>
<keyword evidence="3" id="KW-1185">Reference proteome</keyword>
<dbReference type="InterPro" id="IPR007325">
    <property type="entry name" value="KFase/CYL"/>
</dbReference>
<dbReference type="PANTHER" id="PTHR34861">
    <property type="match status" value="1"/>
</dbReference>
<dbReference type="SUPFAM" id="SSF102198">
    <property type="entry name" value="Putative cyclase"/>
    <property type="match status" value="1"/>
</dbReference>
<keyword evidence="2" id="KW-0808">Transferase</keyword>
<gene>
    <name evidence="2" type="ORF">R3P38DRAFT_613408</name>
</gene>
<dbReference type="EMBL" id="JAWWNJ010000019">
    <property type="protein sequence ID" value="KAK7036016.1"/>
    <property type="molecule type" value="Genomic_DNA"/>
</dbReference>
<keyword evidence="2" id="KW-0723">Serine/threonine-protein kinase</keyword>
<evidence type="ECO:0000313" key="2">
    <source>
        <dbReference type="EMBL" id="KAK7036016.1"/>
    </source>
</evidence>
<accession>A0AAW0CAU9</accession>
<proteinExistence type="inferred from homology"/>
<protein>
    <submittedName>
        <fullName evidence="2">Serine/threonine protein kinase PRP4</fullName>
    </submittedName>
</protein>
<evidence type="ECO:0000256" key="1">
    <source>
        <dbReference type="ARBA" id="ARBA00007865"/>
    </source>
</evidence>